<evidence type="ECO:0000313" key="1">
    <source>
        <dbReference type="EMBL" id="KPZ14885.1"/>
    </source>
</evidence>
<dbReference type="Proteomes" id="UP000050384">
    <property type="component" value="Unassembled WGS sequence"/>
</dbReference>
<dbReference type="EMBL" id="LJRI01000022">
    <property type="protein sequence ID" value="KPZ14885.1"/>
    <property type="molecule type" value="Genomic_DNA"/>
</dbReference>
<evidence type="ECO:0000313" key="2">
    <source>
        <dbReference type="Proteomes" id="UP000050384"/>
    </source>
</evidence>
<name>A0A0Q0E1M8_PSESX</name>
<accession>A0A0Q0E1M8</accession>
<sequence length="115" mass="12799">MHRRAVFVGAQHDAAKFFRVVQRAFDRQGGRQLLQRRARAAAETACRDLDVLRPHGSVDVIDGQPETNQLLRVDPDAHGSFRGKELQPADAVYPADFIVDVTRGIVGQRDRVLVG</sequence>
<protein>
    <submittedName>
        <fullName evidence="1">Filamentous hemagglutinin</fullName>
    </submittedName>
</protein>
<dbReference type="AlphaFoldDB" id="A0A0Q0E1M8"/>
<organism evidence="1 2">
    <name type="scientific">Pseudomonas syringae pv. spinaceae</name>
    <dbReference type="NCBI Taxonomy" id="264459"/>
    <lineage>
        <taxon>Bacteria</taxon>
        <taxon>Pseudomonadati</taxon>
        <taxon>Pseudomonadota</taxon>
        <taxon>Gammaproteobacteria</taxon>
        <taxon>Pseudomonadales</taxon>
        <taxon>Pseudomonadaceae</taxon>
        <taxon>Pseudomonas</taxon>
        <taxon>Pseudomonas syringae</taxon>
    </lineage>
</organism>
<reference evidence="1 2" key="1">
    <citation type="submission" date="2015-09" db="EMBL/GenBank/DDBJ databases">
        <title>Genome announcement of multiple Pseudomonas syringae strains.</title>
        <authorList>
            <person name="Thakur S."/>
            <person name="Wang P.W."/>
            <person name="Gong Y."/>
            <person name="Weir B.S."/>
            <person name="Guttman D.S."/>
        </authorList>
    </citation>
    <scope>NUCLEOTIDE SEQUENCE [LARGE SCALE GENOMIC DNA]</scope>
    <source>
        <strain evidence="1 2">ICMP16929</strain>
    </source>
</reference>
<proteinExistence type="predicted"/>
<comment type="caution">
    <text evidence="1">The sequence shown here is derived from an EMBL/GenBank/DDBJ whole genome shotgun (WGS) entry which is preliminary data.</text>
</comment>
<gene>
    <name evidence="1" type="ORF">ALO94_200151</name>
</gene>